<accession>A0A0C5UXU4</accession>
<dbReference type="InterPro" id="IPR049366">
    <property type="entry name" value="RGL11_C"/>
</dbReference>
<dbReference type="Pfam" id="PF21348">
    <property type="entry name" value="RGL11_C"/>
    <property type="match status" value="1"/>
</dbReference>
<protein>
    <submittedName>
        <fullName evidence="4">Uncharacterized protein</fullName>
    </submittedName>
</protein>
<evidence type="ECO:0000259" key="2">
    <source>
        <dbReference type="Pfam" id="PF18370"/>
    </source>
</evidence>
<dbReference type="STRING" id="1445510.YC6258_00074"/>
<reference evidence="4 5" key="1">
    <citation type="submission" date="2014-01" db="EMBL/GenBank/DDBJ databases">
        <title>Full genme sequencing of cellulolytic bacterium Gynuella sunshinyii YC6258T gen. nov., sp. nov.</title>
        <authorList>
            <person name="Khan H."/>
            <person name="Chung E.J."/>
            <person name="Chung Y.R."/>
        </authorList>
    </citation>
    <scope>NUCLEOTIDE SEQUENCE [LARGE SCALE GENOMIC DNA]</scope>
    <source>
        <strain evidence="4 5">YC6258</strain>
    </source>
</reference>
<feature type="region of interest" description="Disordered" evidence="1">
    <location>
        <begin position="702"/>
        <end position="785"/>
    </location>
</feature>
<dbReference type="Proteomes" id="UP000032266">
    <property type="component" value="Chromosome"/>
</dbReference>
<dbReference type="PANTHER" id="PTHR43118:SF1">
    <property type="entry name" value="RHAMNOGALACTURONAN LYASE (EUROFUNG)"/>
    <property type="match status" value="1"/>
</dbReference>
<dbReference type="InterPro" id="IPR028994">
    <property type="entry name" value="Integrin_alpha_N"/>
</dbReference>
<feature type="domain" description="Rhamnogalacturonan lyase family 11 C-terminal" evidence="3">
    <location>
        <begin position="120"/>
        <end position="608"/>
    </location>
</feature>
<dbReference type="PANTHER" id="PTHR43118">
    <property type="entry name" value="RHAMNOGALACTURONAN LYASE (EUROFUNG)"/>
    <property type="match status" value="1"/>
</dbReference>
<evidence type="ECO:0000256" key="1">
    <source>
        <dbReference type="SAM" id="MobiDB-lite"/>
    </source>
</evidence>
<dbReference type="RefSeq" id="WP_169748905.1">
    <property type="nucleotide sequence ID" value="NZ_CP007142.1"/>
</dbReference>
<organism evidence="4 5">
    <name type="scientific">Gynuella sunshinyii YC6258</name>
    <dbReference type="NCBI Taxonomy" id="1445510"/>
    <lineage>
        <taxon>Bacteria</taxon>
        <taxon>Pseudomonadati</taxon>
        <taxon>Pseudomonadota</taxon>
        <taxon>Gammaproteobacteria</taxon>
        <taxon>Oceanospirillales</taxon>
        <taxon>Saccharospirillaceae</taxon>
        <taxon>Gynuella</taxon>
    </lineage>
</organism>
<evidence type="ECO:0000313" key="5">
    <source>
        <dbReference type="Proteomes" id="UP000032266"/>
    </source>
</evidence>
<dbReference type="Pfam" id="PF18370">
    <property type="entry name" value="RGI_lyase"/>
    <property type="match status" value="1"/>
</dbReference>
<sequence length="812" mass="87544">MLHININNFIRAVTCVGVLAIGSHVLAAYDVEKLDRGVVAVAQNNSVFLSWRWLGNETDNTGFNIYRDGVRINSSPVTSKTNYVDYDGNVWNRYTVAAVINGVEQSSSSAVTPWNDIALRIPLQRPGGGTTPDGSYYTYTPNDASVADLDGDGQYEIILKWDPSNSKDNSQKGYTGNVYIDAYELDGTRLWRIDLGRNIRAGAHYTQFIAYDLDSDGKAEVAMRTSDGSVDGTGAVIGNRDADYRNSNGYVLSGPEYLTIFNGATGQMLAKTDYVPARGSVSSWGDSYGNRVDRFLAGLAWLDGEKPSLIMARGYYTRAVVTAWDWRNGQLRQRWVADSNQGMGALAGQGAHSLSVADVDNDGRQEIIYGAATLNDNGSLMYSTGLGHGDALHVSDLRPDYPGLEVYMVHETPSKYGNHGSEMHNAATGEIIWGVSGEGSDVGRGVAIDIDPRYPGYEAWASRGGLRSSSGNLISSSRPSAMNFAVYWDGDLGRELLDGTTISKWDYYNSSMSTLLAAGNWSVSSNNSTKATPALSADILGDWREEVIWRANSGDALLLFTSTHESSYRLRTLMHDPQYRAAVAWQNVGYNQPPHPGFFLGYDMAQPPMLALNPVSAQADLPASVELFSSVNNGAVSLNWNIYNANIRGLEVYRDTDSNPSGRTRIAIVSAGTRAYTDTTVERGGTYYYWIKMTEQNGTVTNSNGAQAVVPGFNNGASTDGGTAADDTNNTSGEEKSSSDVADGTSDSVTNDPSETSTDHTSPGSTDVADNQSATQTDSGTNQSVSLSAGSFWPLSSLVLLLPLIACRRKGS</sequence>
<dbReference type="HOGENOM" id="CLU_002616_1_1_6"/>
<dbReference type="PATRIC" id="fig|1445510.3.peg.70"/>
<proteinExistence type="predicted"/>
<keyword evidence="5" id="KW-1185">Reference proteome</keyword>
<evidence type="ECO:0000313" key="4">
    <source>
        <dbReference type="EMBL" id="AJQ92130.1"/>
    </source>
</evidence>
<gene>
    <name evidence="4" type="ORF">YC6258_00074</name>
</gene>
<dbReference type="AlphaFoldDB" id="A0A0C5UXU4"/>
<dbReference type="KEGG" id="gsn:YC6258_00074"/>
<dbReference type="EMBL" id="CP007142">
    <property type="protein sequence ID" value="AJQ92130.1"/>
    <property type="molecule type" value="Genomic_DNA"/>
</dbReference>
<feature type="domain" description="Rhamnogalacturonan I lyase beta-sheet" evidence="2">
    <location>
        <begin position="30"/>
        <end position="114"/>
    </location>
</feature>
<dbReference type="CDD" id="cd10318">
    <property type="entry name" value="RGL11"/>
    <property type="match status" value="1"/>
</dbReference>
<name>A0A0C5UXU4_9GAMM</name>
<dbReference type="InterPro" id="IPR034641">
    <property type="entry name" value="RGL11"/>
</dbReference>
<dbReference type="InterPro" id="IPR013783">
    <property type="entry name" value="Ig-like_fold"/>
</dbReference>
<feature type="compositionally biased region" description="Polar residues" evidence="1">
    <location>
        <begin position="745"/>
        <end position="785"/>
    </location>
</feature>
<evidence type="ECO:0000259" key="3">
    <source>
        <dbReference type="Pfam" id="PF21348"/>
    </source>
</evidence>
<dbReference type="SUPFAM" id="SSF69318">
    <property type="entry name" value="Integrin alpha N-terminal domain"/>
    <property type="match status" value="1"/>
</dbReference>
<dbReference type="InterPro" id="IPR041624">
    <property type="entry name" value="RGI_lyase"/>
</dbReference>
<dbReference type="Gene3D" id="2.60.40.10">
    <property type="entry name" value="Immunoglobulins"/>
    <property type="match status" value="2"/>
</dbReference>
<feature type="compositionally biased region" description="Polar residues" evidence="1">
    <location>
        <begin position="715"/>
        <end position="732"/>
    </location>
</feature>